<evidence type="ECO:0000256" key="2">
    <source>
        <dbReference type="ARBA" id="ARBA00022679"/>
    </source>
</evidence>
<dbReference type="InterPro" id="IPR002792">
    <property type="entry name" value="TRAM_dom"/>
</dbReference>
<dbReference type="InterPro" id="IPR012340">
    <property type="entry name" value="NA-bd_OB-fold"/>
</dbReference>
<accession>A0A928Z2Y4</accession>
<dbReference type="Gene3D" id="3.40.50.150">
    <property type="entry name" value="Vaccinia Virus protein VP39"/>
    <property type="match status" value="1"/>
</dbReference>
<dbReference type="InterPro" id="IPR010280">
    <property type="entry name" value="U5_MeTrfase_fam"/>
</dbReference>
<comment type="caution">
    <text evidence="7">The sequence shown here is derived from an EMBL/GenBank/DDBJ whole genome shotgun (WGS) entry which is preliminary data.</text>
</comment>
<dbReference type="EC" id="2.1.1.190" evidence="7"/>
<dbReference type="Pfam" id="PF01938">
    <property type="entry name" value="TRAM"/>
    <property type="match status" value="1"/>
</dbReference>
<dbReference type="SUPFAM" id="SSF50249">
    <property type="entry name" value="Nucleic acid-binding proteins"/>
    <property type="match status" value="1"/>
</dbReference>
<dbReference type="EMBL" id="JADEXQ010000017">
    <property type="protein sequence ID" value="MBE9029522.1"/>
    <property type="molecule type" value="Genomic_DNA"/>
</dbReference>
<evidence type="ECO:0000259" key="6">
    <source>
        <dbReference type="PROSITE" id="PS50926"/>
    </source>
</evidence>
<proteinExistence type="inferred from homology"/>
<dbReference type="PANTHER" id="PTHR11061:SF30">
    <property type="entry name" value="TRNA (URACIL(54)-C(5))-METHYLTRANSFERASE"/>
    <property type="match status" value="1"/>
</dbReference>
<feature type="binding site" evidence="4">
    <location>
        <position position="400"/>
    </location>
    <ligand>
        <name>S-adenosyl-L-methionine</name>
        <dbReference type="ChEBI" id="CHEBI:59789"/>
    </ligand>
</feature>
<dbReference type="PROSITE" id="PS50926">
    <property type="entry name" value="TRAM"/>
    <property type="match status" value="1"/>
</dbReference>
<feature type="binding site" evidence="4">
    <location>
        <position position="355"/>
    </location>
    <ligand>
        <name>S-adenosyl-L-methionine</name>
        <dbReference type="ChEBI" id="CHEBI:59789"/>
    </ligand>
</feature>
<name>A0A928Z2Y4_9CYAN</name>
<dbReference type="FunFam" id="3.40.50.150:FF:000009">
    <property type="entry name" value="23S rRNA (Uracil(1939)-C(5))-methyltransferase RlmD"/>
    <property type="match status" value="1"/>
</dbReference>
<dbReference type="InterPro" id="IPR030391">
    <property type="entry name" value="MeTrfase_TrmA_CS"/>
</dbReference>
<sequence length="477" mass="52841">MVTTPSTPSSSWQQGEAIELTIHDLSDRGDGVGRFEGRAVFVPDTVTGDRVAVRLVRVKPKYGYGKLLGIIEPSPHRISPSCIVADKCGGCQWQHVSDDYQREAKHNLVVQAMARIGGFSDLQVEPVLIPDNALHYRNKSTYPVALAENQGQRRSKQALVHGRVVAGYYQKGSHHIVNLNQCPIQDQRLDSILAAVKQDIQAAKWPIYDEQTHKGSVRHISLRVGRRTGEILLTIVVKDPEIKDLWQVANAWSERFGLVGVCLNINPDKTNAIFGEATECIVGREYLTETFAGLTFQVRPETFFQVYTEQAEAIALLIRDELQLTGDEIILDAYCGIGTLTLPLAQQSMRVIGIEVQGSAIAQARINAKLNEIENVEFHVGTVEALLGGFEQLPDMVVLDPPRKGCDPQVIGSLLAMNPQKIAYMSCNPATLARDLKQLCADGRYRLEKVQPVDFFPQTSHIEAVAFLRRVLQSETA</sequence>
<dbReference type="SUPFAM" id="SSF53335">
    <property type="entry name" value="S-adenosyl-L-methionine-dependent methyltransferases"/>
    <property type="match status" value="1"/>
</dbReference>
<dbReference type="FunFam" id="2.40.50.140:FF:000097">
    <property type="entry name" value="23S rRNA (uracil(1939)-C(5))-methyltransferase RlmD"/>
    <property type="match status" value="1"/>
</dbReference>
<keyword evidence="8" id="KW-1185">Reference proteome</keyword>
<evidence type="ECO:0000256" key="5">
    <source>
        <dbReference type="PROSITE-ProRule" id="PRU10015"/>
    </source>
</evidence>
<dbReference type="GO" id="GO:0070475">
    <property type="term" value="P:rRNA base methylation"/>
    <property type="evidence" value="ECO:0007669"/>
    <property type="project" value="TreeGrafter"/>
</dbReference>
<protein>
    <submittedName>
        <fullName evidence="7">23S rRNA (Uracil(1939)-C(5))-methyltransferase RlmD</fullName>
        <ecNumber evidence="7">2.1.1.190</ecNumber>
    </submittedName>
</protein>
<feature type="binding site" evidence="4">
    <location>
        <position position="334"/>
    </location>
    <ligand>
        <name>S-adenosyl-L-methionine</name>
        <dbReference type="ChEBI" id="CHEBI:59789"/>
    </ligand>
</feature>
<dbReference type="PROSITE" id="PS51687">
    <property type="entry name" value="SAM_MT_RNA_M5U"/>
    <property type="match status" value="1"/>
</dbReference>
<evidence type="ECO:0000256" key="4">
    <source>
        <dbReference type="PROSITE-ProRule" id="PRU01024"/>
    </source>
</evidence>
<dbReference type="Pfam" id="PF05958">
    <property type="entry name" value="tRNA_U5-meth_tr"/>
    <property type="match status" value="1"/>
</dbReference>
<dbReference type="GO" id="GO:0070041">
    <property type="term" value="F:rRNA (uridine-C5-)-methyltransferase activity"/>
    <property type="evidence" value="ECO:0007669"/>
    <property type="project" value="TreeGrafter"/>
</dbReference>
<dbReference type="NCBIfam" id="TIGR00479">
    <property type="entry name" value="rumA"/>
    <property type="match status" value="1"/>
</dbReference>
<dbReference type="InterPro" id="IPR030390">
    <property type="entry name" value="MeTrfase_TrmA_AS"/>
</dbReference>
<evidence type="ECO:0000256" key="1">
    <source>
        <dbReference type="ARBA" id="ARBA00022603"/>
    </source>
</evidence>
<keyword evidence="1 4" id="KW-0489">Methyltransferase</keyword>
<feature type="active site" description="Nucleophile" evidence="4">
    <location>
        <position position="427"/>
    </location>
</feature>
<organism evidence="7 8">
    <name type="scientific">Romeriopsis navalis LEGE 11480</name>
    <dbReference type="NCBI Taxonomy" id="2777977"/>
    <lineage>
        <taxon>Bacteria</taxon>
        <taxon>Bacillati</taxon>
        <taxon>Cyanobacteriota</taxon>
        <taxon>Cyanophyceae</taxon>
        <taxon>Leptolyngbyales</taxon>
        <taxon>Leptolyngbyaceae</taxon>
        <taxon>Romeriopsis</taxon>
        <taxon>Romeriopsis navalis</taxon>
    </lineage>
</organism>
<feature type="binding site" evidence="4">
    <location>
        <position position="305"/>
    </location>
    <ligand>
        <name>S-adenosyl-L-methionine</name>
        <dbReference type="ChEBI" id="CHEBI:59789"/>
    </ligand>
</feature>
<dbReference type="FunFam" id="2.40.50.1070:FF:000003">
    <property type="entry name" value="23S rRNA (Uracil-5-)-methyltransferase RumA"/>
    <property type="match status" value="1"/>
</dbReference>
<dbReference type="PROSITE" id="PS01230">
    <property type="entry name" value="TRMA_1"/>
    <property type="match status" value="1"/>
</dbReference>
<evidence type="ECO:0000313" key="7">
    <source>
        <dbReference type="EMBL" id="MBE9029522.1"/>
    </source>
</evidence>
<comment type="similarity">
    <text evidence="4">Belongs to the class I-like SAM-binding methyltransferase superfamily. RNA M5U methyltransferase family.</text>
</comment>
<dbReference type="PROSITE" id="PS01231">
    <property type="entry name" value="TRMA_2"/>
    <property type="match status" value="1"/>
</dbReference>
<dbReference type="Proteomes" id="UP000625316">
    <property type="component" value="Unassembled WGS sequence"/>
</dbReference>
<dbReference type="CDD" id="cd02440">
    <property type="entry name" value="AdoMet_MTases"/>
    <property type="match status" value="1"/>
</dbReference>
<feature type="domain" description="TRAM" evidence="6">
    <location>
        <begin position="11"/>
        <end position="69"/>
    </location>
</feature>
<keyword evidence="2 4" id="KW-0808">Transferase</keyword>
<evidence type="ECO:0000313" key="8">
    <source>
        <dbReference type="Proteomes" id="UP000625316"/>
    </source>
</evidence>
<dbReference type="Gene3D" id="2.40.50.140">
    <property type="entry name" value="Nucleic acid-binding proteins"/>
    <property type="match status" value="1"/>
</dbReference>
<evidence type="ECO:0000256" key="3">
    <source>
        <dbReference type="ARBA" id="ARBA00022691"/>
    </source>
</evidence>
<dbReference type="AlphaFoldDB" id="A0A928Z2Y4"/>
<dbReference type="RefSeq" id="WP_264324341.1">
    <property type="nucleotide sequence ID" value="NZ_JADEXQ010000017.1"/>
</dbReference>
<dbReference type="Gene3D" id="2.40.50.1070">
    <property type="match status" value="1"/>
</dbReference>
<reference evidence="7" key="1">
    <citation type="submission" date="2020-10" db="EMBL/GenBank/DDBJ databases">
        <authorList>
            <person name="Castelo-Branco R."/>
            <person name="Eusebio N."/>
            <person name="Adriana R."/>
            <person name="Vieira A."/>
            <person name="Brugerolle De Fraissinette N."/>
            <person name="Rezende De Castro R."/>
            <person name="Schneider M.P."/>
            <person name="Vasconcelos V."/>
            <person name="Leao P.N."/>
        </authorList>
    </citation>
    <scope>NUCLEOTIDE SEQUENCE</scope>
    <source>
        <strain evidence="7">LEGE 11480</strain>
    </source>
</reference>
<dbReference type="PANTHER" id="PTHR11061">
    <property type="entry name" value="RNA M5U METHYLTRANSFERASE"/>
    <property type="match status" value="1"/>
</dbReference>
<dbReference type="InterPro" id="IPR029063">
    <property type="entry name" value="SAM-dependent_MTases_sf"/>
</dbReference>
<keyword evidence="3 4" id="KW-0949">S-adenosyl-L-methionine</keyword>
<gene>
    <name evidence="7" type="primary">rlmD</name>
    <name evidence="7" type="ORF">IQ266_07065</name>
</gene>
<feature type="active site" evidence="5">
    <location>
        <position position="427"/>
    </location>
</feature>